<proteinExistence type="predicted"/>
<gene>
    <name evidence="6" type="ORF">ALTATR162_LOCUS5995</name>
</gene>
<keyword evidence="2" id="KW-0805">Transcription regulation</keyword>
<dbReference type="Proteomes" id="UP000676310">
    <property type="component" value="Unassembled WGS sequence"/>
</dbReference>
<organism evidence="6 7">
    <name type="scientific">Alternaria atra</name>
    <dbReference type="NCBI Taxonomy" id="119953"/>
    <lineage>
        <taxon>Eukaryota</taxon>
        <taxon>Fungi</taxon>
        <taxon>Dikarya</taxon>
        <taxon>Ascomycota</taxon>
        <taxon>Pezizomycotina</taxon>
        <taxon>Dothideomycetes</taxon>
        <taxon>Pleosporomycetidae</taxon>
        <taxon>Pleosporales</taxon>
        <taxon>Pleosporineae</taxon>
        <taxon>Pleosporaceae</taxon>
        <taxon>Alternaria</taxon>
        <taxon>Alternaria sect. Ulocladioides</taxon>
    </lineage>
</organism>
<keyword evidence="4" id="KW-0804">Transcription</keyword>
<accession>A0A8J2I620</accession>
<dbReference type="InterPro" id="IPR051089">
    <property type="entry name" value="prtT"/>
</dbReference>
<dbReference type="GO" id="GO:0005634">
    <property type="term" value="C:nucleus"/>
    <property type="evidence" value="ECO:0007669"/>
    <property type="project" value="UniProtKB-SubCell"/>
</dbReference>
<comment type="subcellular location">
    <subcellularLocation>
        <location evidence="1">Nucleus</location>
    </subcellularLocation>
</comment>
<dbReference type="OrthoDB" id="1600564at2759"/>
<keyword evidence="7" id="KW-1185">Reference proteome</keyword>
<evidence type="ECO:0000313" key="6">
    <source>
        <dbReference type="EMBL" id="CAG5161268.1"/>
    </source>
</evidence>
<dbReference type="RefSeq" id="XP_043169550.1">
    <property type="nucleotide sequence ID" value="XM_043313615.1"/>
</dbReference>
<evidence type="ECO:0000256" key="1">
    <source>
        <dbReference type="ARBA" id="ARBA00004123"/>
    </source>
</evidence>
<dbReference type="GO" id="GO:0000976">
    <property type="term" value="F:transcription cis-regulatory region binding"/>
    <property type="evidence" value="ECO:0007669"/>
    <property type="project" value="TreeGrafter"/>
</dbReference>
<dbReference type="AlphaFoldDB" id="A0A8J2I620"/>
<evidence type="ECO:0000256" key="5">
    <source>
        <dbReference type="ARBA" id="ARBA00023242"/>
    </source>
</evidence>
<comment type="caution">
    <text evidence="6">The sequence shown here is derived from an EMBL/GenBank/DDBJ whole genome shotgun (WGS) entry which is preliminary data.</text>
</comment>
<dbReference type="PANTHER" id="PTHR31845">
    <property type="entry name" value="FINGER DOMAIN PROTEIN, PUTATIVE-RELATED"/>
    <property type="match status" value="1"/>
</dbReference>
<dbReference type="PANTHER" id="PTHR31845:SF32">
    <property type="entry name" value="MISCELLANEOUS ZN(II)2CYS6 TRANSCRIPTION FACTOR (EUROFUNG)-RELATED"/>
    <property type="match status" value="1"/>
</dbReference>
<protein>
    <submittedName>
        <fullName evidence="6">Uncharacterized protein</fullName>
    </submittedName>
</protein>
<reference evidence="6" key="1">
    <citation type="submission" date="2021-05" db="EMBL/GenBank/DDBJ databases">
        <authorList>
            <person name="Stam R."/>
        </authorList>
    </citation>
    <scope>NUCLEOTIDE SEQUENCE</scope>
    <source>
        <strain evidence="6">CS162</strain>
    </source>
</reference>
<dbReference type="GeneID" id="67017834"/>
<evidence type="ECO:0000256" key="2">
    <source>
        <dbReference type="ARBA" id="ARBA00023015"/>
    </source>
</evidence>
<name>A0A8J2I620_9PLEO</name>
<evidence type="ECO:0000256" key="3">
    <source>
        <dbReference type="ARBA" id="ARBA00023125"/>
    </source>
</evidence>
<keyword evidence="3" id="KW-0238">DNA-binding</keyword>
<evidence type="ECO:0000256" key="4">
    <source>
        <dbReference type="ARBA" id="ARBA00023163"/>
    </source>
</evidence>
<dbReference type="GO" id="GO:0000981">
    <property type="term" value="F:DNA-binding transcription factor activity, RNA polymerase II-specific"/>
    <property type="evidence" value="ECO:0007669"/>
    <property type="project" value="TreeGrafter"/>
</dbReference>
<sequence length="330" mass="36003">MCNLAKTLISDLRLDKPAQPTGCPSLGPRVDNKEVHTNEGSRVLLAVFILCANVSIIFEYDLTLWSSQMDDACDSLNAGKECEEDGILAATARLAKIAISAAEVSRRASDDPSTARHAMVAIDPLILALSNFQRSLSAECLQHWLVIGLTQTAQVAIYDLALLRSPTAELAASHLAFEPRRIEYLMELLQTCKACRDHALTGDVMSLTAPSMLIWSYCCKILYRLSSITGVPGWDPTIVKSTVDIVQCLEKLAEIAERANTEYKAETGEDTMFAAAAETLRAIAPNWKPPTSEHDNAMVNAADGWNSGIGGDMTMLDFSNDFWMPSAFNL</sequence>
<dbReference type="EMBL" id="CAJRGZ010000019">
    <property type="protein sequence ID" value="CAG5161268.1"/>
    <property type="molecule type" value="Genomic_DNA"/>
</dbReference>
<keyword evidence="5" id="KW-0539">Nucleus</keyword>
<evidence type="ECO:0000313" key="7">
    <source>
        <dbReference type="Proteomes" id="UP000676310"/>
    </source>
</evidence>